<evidence type="ECO:0000313" key="5">
    <source>
        <dbReference type="Proteomes" id="UP000030748"/>
    </source>
</evidence>
<feature type="domain" description="RNA polymerase sigma-70 region 3" evidence="2">
    <location>
        <begin position="151"/>
        <end position="206"/>
    </location>
</feature>
<dbReference type="SUPFAM" id="SSF88659">
    <property type="entry name" value="Sigma3 and sigma4 domains of RNA polymerase sigma factors"/>
    <property type="match status" value="2"/>
</dbReference>
<dbReference type="PANTHER" id="PTHR30603">
    <property type="entry name" value="RNA POLYMERASE SIGMA FACTOR RPO"/>
    <property type="match status" value="1"/>
</dbReference>
<comment type="similarity">
    <text evidence="1">Belongs to the sigma-70 factor family.</text>
</comment>
<dbReference type="GO" id="GO:0006355">
    <property type="term" value="P:regulation of DNA-templated transcription"/>
    <property type="evidence" value="ECO:0000318"/>
    <property type="project" value="GO_Central"/>
</dbReference>
<feature type="domain" description="RNA polymerase sigma-70 region 4" evidence="3">
    <location>
        <begin position="292"/>
        <end position="344"/>
    </location>
</feature>
<dbReference type="InterPro" id="IPR013324">
    <property type="entry name" value="RNA_pol_sigma_r3/r4-like"/>
</dbReference>
<dbReference type="InterPro" id="IPR050239">
    <property type="entry name" value="Sigma-70_RNA_pol_init_factors"/>
</dbReference>
<dbReference type="EMBL" id="KI631506">
    <property type="protein sequence ID" value="EYU27026.1"/>
    <property type="molecule type" value="Genomic_DNA"/>
</dbReference>
<accession>A0A022QGG7</accession>
<proteinExistence type="inferred from homology"/>
<dbReference type="CDD" id="cd06171">
    <property type="entry name" value="Sigma70_r4"/>
    <property type="match status" value="1"/>
</dbReference>
<gene>
    <name evidence="4" type="ORF">MIMGU_mgv1a021187mg</name>
</gene>
<dbReference type="Pfam" id="PF04539">
    <property type="entry name" value="Sigma70_r3"/>
    <property type="match status" value="1"/>
</dbReference>
<dbReference type="InterPro" id="IPR014284">
    <property type="entry name" value="RNA_pol_sigma-70_dom"/>
</dbReference>
<dbReference type="InterPro" id="IPR007624">
    <property type="entry name" value="RNA_pol_sigma70_r3"/>
</dbReference>
<evidence type="ECO:0008006" key="6">
    <source>
        <dbReference type="Google" id="ProtNLM"/>
    </source>
</evidence>
<dbReference type="GO" id="GO:0071482">
    <property type="term" value="P:cellular response to light stimulus"/>
    <property type="evidence" value="ECO:0007669"/>
    <property type="project" value="UniProtKB-ARBA"/>
</dbReference>
<dbReference type="AlphaFoldDB" id="A0A022QGG7"/>
<dbReference type="Pfam" id="PF04545">
    <property type="entry name" value="Sigma70_r4"/>
    <property type="match status" value="1"/>
</dbReference>
<dbReference type="GO" id="GO:0016987">
    <property type="term" value="F:sigma factor activity"/>
    <property type="evidence" value="ECO:0000318"/>
    <property type="project" value="GO_Central"/>
</dbReference>
<dbReference type="NCBIfam" id="TIGR02937">
    <property type="entry name" value="sigma70-ECF"/>
    <property type="match status" value="1"/>
</dbReference>
<dbReference type="GO" id="GO:0006352">
    <property type="term" value="P:DNA-templated transcription initiation"/>
    <property type="evidence" value="ECO:0007669"/>
    <property type="project" value="InterPro"/>
</dbReference>
<dbReference type="GO" id="GO:0003899">
    <property type="term" value="F:DNA-directed RNA polymerase activity"/>
    <property type="evidence" value="ECO:0000318"/>
    <property type="project" value="GO_Central"/>
</dbReference>
<evidence type="ECO:0000259" key="3">
    <source>
        <dbReference type="Pfam" id="PF04545"/>
    </source>
</evidence>
<evidence type="ECO:0000313" key="4">
    <source>
        <dbReference type="EMBL" id="EYU27026.1"/>
    </source>
</evidence>
<name>A0A022QGG7_ERYGU</name>
<dbReference type="GO" id="GO:1903865">
    <property type="term" value="C:sigma factor antagonist complex"/>
    <property type="evidence" value="ECO:0000318"/>
    <property type="project" value="GO_Central"/>
</dbReference>
<dbReference type="PRINTS" id="PR00046">
    <property type="entry name" value="SIGMA70FCT"/>
</dbReference>
<dbReference type="GO" id="GO:0000976">
    <property type="term" value="F:transcription cis-regulatory region binding"/>
    <property type="evidence" value="ECO:0000318"/>
    <property type="project" value="GO_Central"/>
</dbReference>
<dbReference type="PANTHER" id="PTHR30603:SF47">
    <property type="entry name" value="RNA POLYMERASE SIGMA FACTOR SIGD, CHLOROPLASTIC"/>
    <property type="match status" value="1"/>
</dbReference>
<protein>
    <recommendedName>
        <fullName evidence="6">RNA polymerase sigma-70 domain-containing protein</fullName>
    </recommendedName>
</protein>
<dbReference type="STRING" id="4155.A0A022QGG7"/>
<evidence type="ECO:0000259" key="2">
    <source>
        <dbReference type="Pfam" id="PF04539"/>
    </source>
</evidence>
<dbReference type="eggNOG" id="ENOG502QPRS">
    <property type="taxonomic scope" value="Eukaryota"/>
</dbReference>
<reference evidence="4 5" key="1">
    <citation type="journal article" date="2013" name="Proc. Natl. Acad. Sci. U.S.A.">
        <title>Fine-scale variation in meiotic recombination in Mimulus inferred from population shotgun sequencing.</title>
        <authorList>
            <person name="Hellsten U."/>
            <person name="Wright K.M."/>
            <person name="Jenkins J."/>
            <person name="Shu S."/>
            <person name="Yuan Y."/>
            <person name="Wessler S.R."/>
            <person name="Schmutz J."/>
            <person name="Willis J.H."/>
            <person name="Rokhsar D.S."/>
        </authorList>
    </citation>
    <scope>NUCLEOTIDE SEQUENCE [LARGE SCALE GENOMIC DNA]</scope>
    <source>
        <strain evidence="5">cv. DUN x IM62</strain>
    </source>
</reference>
<evidence type="ECO:0000256" key="1">
    <source>
        <dbReference type="ARBA" id="ARBA00007788"/>
    </source>
</evidence>
<dbReference type="InterPro" id="IPR036388">
    <property type="entry name" value="WH-like_DNA-bd_sf"/>
</dbReference>
<dbReference type="InterPro" id="IPR000943">
    <property type="entry name" value="RNA_pol_sigma70"/>
</dbReference>
<dbReference type="Gene3D" id="1.10.10.10">
    <property type="entry name" value="Winged helix-like DNA-binding domain superfamily/Winged helix DNA-binding domain"/>
    <property type="match status" value="2"/>
</dbReference>
<dbReference type="InterPro" id="IPR007630">
    <property type="entry name" value="RNA_pol_sigma70_r4"/>
</dbReference>
<sequence length="355" mass="40629">MAICSSSNLFFSSIHSTTTNSSYLKLISIYNLSNNPLLYSSPHSSSNYACVTVREEEDPLIGIETASFLDVKEERESEVEREHFWRNGVAIRRKRRRRRRINLLECMNIDDDDDYQNHKFLFSDKNSGKSRFMNPKEEAKFSWHLQGSIHELVPKICEANAVLSRKLRRFPTYEEIAEEIDANASSVRLAIERNKSPISLDQASTSRGSMSLQVLSIQFRKISSHFFTSGTLMISYSGGARIGPPIPQPRIFFFVNSSFYDVLQAIIPGPDEMTPEAMVKKEALKPEIEKLLEPLCDREAHVLRLHYGLNGGAPRSFEEIGKLLELSRERVRQINSSALSKLREIVEIDDLKYFI</sequence>
<dbReference type="GO" id="GO:0009507">
    <property type="term" value="C:chloroplast"/>
    <property type="evidence" value="ECO:0000318"/>
    <property type="project" value="GO_Central"/>
</dbReference>
<keyword evidence="5" id="KW-1185">Reference proteome</keyword>
<organism evidence="4 5">
    <name type="scientific">Erythranthe guttata</name>
    <name type="common">Yellow monkey flower</name>
    <name type="synonym">Mimulus guttatus</name>
    <dbReference type="NCBI Taxonomy" id="4155"/>
    <lineage>
        <taxon>Eukaryota</taxon>
        <taxon>Viridiplantae</taxon>
        <taxon>Streptophyta</taxon>
        <taxon>Embryophyta</taxon>
        <taxon>Tracheophyta</taxon>
        <taxon>Spermatophyta</taxon>
        <taxon>Magnoliopsida</taxon>
        <taxon>eudicotyledons</taxon>
        <taxon>Gunneridae</taxon>
        <taxon>Pentapetalae</taxon>
        <taxon>asterids</taxon>
        <taxon>lamiids</taxon>
        <taxon>Lamiales</taxon>
        <taxon>Phrymaceae</taxon>
        <taxon>Erythranthe</taxon>
    </lineage>
</organism>
<dbReference type="Proteomes" id="UP000030748">
    <property type="component" value="Unassembled WGS sequence"/>
</dbReference>